<feature type="region of interest" description="Disordered" evidence="1">
    <location>
        <begin position="1"/>
        <end position="59"/>
    </location>
</feature>
<dbReference type="AlphaFoldDB" id="A0A7G2CPQ8"/>
<accession>A0A7G2CPQ8</accession>
<organism evidence="2 3">
    <name type="scientific">Angomonas deanei</name>
    <dbReference type="NCBI Taxonomy" id="59799"/>
    <lineage>
        <taxon>Eukaryota</taxon>
        <taxon>Discoba</taxon>
        <taxon>Euglenozoa</taxon>
        <taxon>Kinetoplastea</taxon>
        <taxon>Metakinetoplastina</taxon>
        <taxon>Trypanosomatida</taxon>
        <taxon>Trypanosomatidae</taxon>
        <taxon>Strigomonadinae</taxon>
        <taxon>Angomonas</taxon>
    </lineage>
</organism>
<sequence>MVESAGEEETKRVDVRSELEHLLSNMTPLPTAAPKPSASAPPAAPEPHIDSDEEDYTEEERKIFDSIKMDISKEMMDRLAIIRKDR</sequence>
<evidence type="ECO:0000256" key="1">
    <source>
        <dbReference type="SAM" id="MobiDB-lite"/>
    </source>
</evidence>
<evidence type="ECO:0000313" key="3">
    <source>
        <dbReference type="Proteomes" id="UP000515908"/>
    </source>
</evidence>
<keyword evidence="3" id="KW-1185">Reference proteome</keyword>
<gene>
    <name evidence="2" type="ORF">ADEAN_000935300</name>
</gene>
<dbReference type="Proteomes" id="UP000515908">
    <property type="component" value="Chromosome 23"/>
</dbReference>
<proteinExistence type="predicted"/>
<reference evidence="2 3" key="1">
    <citation type="submission" date="2020-08" db="EMBL/GenBank/DDBJ databases">
        <authorList>
            <person name="Newling K."/>
            <person name="Davey J."/>
            <person name="Forrester S."/>
        </authorList>
    </citation>
    <scope>NUCLEOTIDE SEQUENCE [LARGE SCALE GENOMIC DNA]</scope>
    <source>
        <strain evidence="3">Crithidia deanei Carvalho (ATCC PRA-265)</strain>
    </source>
</reference>
<name>A0A7G2CPQ8_9TRYP</name>
<dbReference type="EMBL" id="LR877167">
    <property type="protein sequence ID" value="CAD2221818.1"/>
    <property type="molecule type" value="Genomic_DNA"/>
</dbReference>
<protein>
    <submittedName>
        <fullName evidence="2">Uncharacterized protein</fullName>
    </submittedName>
</protein>
<feature type="compositionally biased region" description="Low complexity" evidence="1">
    <location>
        <begin position="28"/>
        <end position="41"/>
    </location>
</feature>
<evidence type="ECO:0000313" key="2">
    <source>
        <dbReference type="EMBL" id="CAD2221818.1"/>
    </source>
</evidence>
<dbReference type="VEuPathDB" id="TriTrypDB:ADEAN_000935300"/>
<feature type="compositionally biased region" description="Basic and acidic residues" evidence="1">
    <location>
        <begin position="8"/>
        <end position="21"/>
    </location>
</feature>